<evidence type="ECO:0000256" key="7">
    <source>
        <dbReference type="ARBA" id="ARBA00023173"/>
    </source>
</evidence>
<feature type="transmembrane region" description="Helical" evidence="10">
    <location>
        <begin position="208"/>
        <end position="233"/>
    </location>
</feature>
<dbReference type="PRINTS" id="PR00762">
    <property type="entry name" value="CLCHANNEL"/>
</dbReference>
<accession>A0A1N6JVM2</accession>
<feature type="transmembrane region" description="Helical" evidence="10">
    <location>
        <begin position="140"/>
        <end position="165"/>
    </location>
</feature>
<name>A0A1N6JVM2_9BACT</name>
<dbReference type="Pfam" id="PF00654">
    <property type="entry name" value="Voltage_CLC"/>
    <property type="match status" value="1"/>
</dbReference>
<dbReference type="PANTHER" id="PTHR43427:SF6">
    <property type="entry name" value="CHLORIDE CHANNEL PROTEIN CLC-E"/>
    <property type="match status" value="1"/>
</dbReference>
<evidence type="ECO:0000256" key="10">
    <source>
        <dbReference type="SAM" id="Phobius"/>
    </source>
</evidence>
<evidence type="ECO:0000313" key="12">
    <source>
        <dbReference type="Proteomes" id="UP000185003"/>
    </source>
</evidence>
<feature type="transmembrane region" description="Helical" evidence="10">
    <location>
        <begin position="77"/>
        <end position="100"/>
    </location>
</feature>
<dbReference type="PANTHER" id="PTHR43427">
    <property type="entry name" value="CHLORIDE CHANNEL PROTEIN CLC-E"/>
    <property type="match status" value="1"/>
</dbReference>
<dbReference type="OrthoDB" id="9812438at2"/>
<dbReference type="RefSeq" id="WP_084185764.1">
    <property type="nucleotide sequence ID" value="NZ_FSRA01000002.1"/>
</dbReference>
<dbReference type="Proteomes" id="UP000185003">
    <property type="component" value="Unassembled WGS sequence"/>
</dbReference>
<feature type="transmembrane region" description="Helical" evidence="10">
    <location>
        <begin position="309"/>
        <end position="332"/>
    </location>
</feature>
<dbReference type="GO" id="GO:0034707">
    <property type="term" value="C:chloride channel complex"/>
    <property type="evidence" value="ECO:0007669"/>
    <property type="project" value="UniProtKB-KW"/>
</dbReference>
<dbReference type="SUPFAM" id="SSF81340">
    <property type="entry name" value="Clc chloride channel"/>
    <property type="match status" value="1"/>
</dbReference>
<dbReference type="CDD" id="cd00400">
    <property type="entry name" value="Voltage_gated_ClC"/>
    <property type="match status" value="1"/>
</dbReference>
<dbReference type="InterPro" id="IPR001807">
    <property type="entry name" value="ClC"/>
</dbReference>
<feature type="transmembrane region" description="Helical" evidence="10">
    <location>
        <begin position="177"/>
        <end position="196"/>
    </location>
</feature>
<evidence type="ECO:0000313" key="11">
    <source>
        <dbReference type="EMBL" id="SIO48269.1"/>
    </source>
</evidence>
<keyword evidence="4 10" id="KW-1133">Transmembrane helix</keyword>
<keyword evidence="5" id="KW-0406">Ion transport</keyword>
<feature type="transmembrane region" description="Helical" evidence="10">
    <location>
        <begin position="283"/>
        <end position="302"/>
    </location>
</feature>
<keyword evidence="2" id="KW-0813">Transport</keyword>
<dbReference type="InterPro" id="IPR014743">
    <property type="entry name" value="Cl-channel_core"/>
</dbReference>
<evidence type="ECO:0000256" key="8">
    <source>
        <dbReference type="ARBA" id="ARBA00023214"/>
    </source>
</evidence>
<dbReference type="AlphaFoldDB" id="A0A1N6JVM2"/>
<evidence type="ECO:0000256" key="9">
    <source>
        <dbReference type="ARBA" id="ARBA00023303"/>
    </source>
</evidence>
<feature type="transmembrane region" description="Helical" evidence="10">
    <location>
        <begin position="245"/>
        <end position="263"/>
    </location>
</feature>
<evidence type="ECO:0000256" key="3">
    <source>
        <dbReference type="ARBA" id="ARBA00022692"/>
    </source>
</evidence>
<dbReference type="EMBL" id="FSRA01000002">
    <property type="protein sequence ID" value="SIO48269.1"/>
    <property type="molecule type" value="Genomic_DNA"/>
</dbReference>
<feature type="transmembrane region" description="Helical" evidence="10">
    <location>
        <begin position="32"/>
        <end position="57"/>
    </location>
</feature>
<evidence type="ECO:0000256" key="1">
    <source>
        <dbReference type="ARBA" id="ARBA00004141"/>
    </source>
</evidence>
<comment type="subcellular location">
    <subcellularLocation>
        <location evidence="1">Membrane</location>
        <topology evidence="1">Multi-pass membrane protein</topology>
    </subcellularLocation>
</comment>
<keyword evidence="3 10" id="KW-0812">Transmembrane</keyword>
<protein>
    <submittedName>
        <fullName evidence="11">H+/Cl-antiporter ClcA</fullName>
    </submittedName>
</protein>
<evidence type="ECO:0000256" key="2">
    <source>
        <dbReference type="ARBA" id="ARBA00022448"/>
    </source>
</evidence>
<keyword evidence="9" id="KW-0407">Ion channel</keyword>
<dbReference type="GO" id="GO:0005254">
    <property type="term" value="F:chloride channel activity"/>
    <property type="evidence" value="ECO:0007669"/>
    <property type="project" value="UniProtKB-KW"/>
</dbReference>
<keyword evidence="12" id="KW-1185">Reference proteome</keyword>
<feature type="transmembrane region" description="Helical" evidence="10">
    <location>
        <begin position="375"/>
        <end position="393"/>
    </location>
</feature>
<organism evidence="11 12">
    <name type="scientific">Chitinophaga niabensis</name>
    <dbReference type="NCBI Taxonomy" id="536979"/>
    <lineage>
        <taxon>Bacteria</taxon>
        <taxon>Pseudomonadati</taxon>
        <taxon>Bacteroidota</taxon>
        <taxon>Chitinophagia</taxon>
        <taxon>Chitinophagales</taxon>
        <taxon>Chitinophagaceae</taxon>
        <taxon>Chitinophaga</taxon>
    </lineage>
</organism>
<evidence type="ECO:0000256" key="6">
    <source>
        <dbReference type="ARBA" id="ARBA00023136"/>
    </source>
</evidence>
<dbReference type="InterPro" id="IPR050368">
    <property type="entry name" value="ClC-type_chloride_channel"/>
</dbReference>
<keyword evidence="8" id="KW-0868">Chloride</keyword>
<proteinExistence type="predicted"/>
<keyword evidence="7" id="KW-0869">Chloride channel</keyword>
<gene>
    <name evidence="11" type="ORF">SAMN04488055_4508</name>
</gene>
<keyword evidence="6 10" id="KW-0472">Membrane</keyword>
<dbReference type="Gene3D" id="1.10.3080.10">
    <property type="entry name" value="Clc chloride channel"/>
    <property type="match status" value="1"/>
</dbReference>
<feature type="transmembrane region" description="Helical" evidence="10">
    <location>
        <begin position="344"/>
        <end position="366"/>
    </location>
</feature>
<sequence length="406" mass="43418">MKYFASLFHRKGLPVADCTPSIQYMHVPIERVLYMVMRVFILAVSCSIVAVGGLLLVRLISNVLYFNDWSVAAVSPVYHNLDVTAIVLPVAGVAAGVLLVRKWKFLSPLSGVLNIGTGIPLGPEGIAMNYSMYAGEHHDLLLTAGVAAGFAAMFGTPLAAIILVSELLYRKFISKRIGYISLAAFVGAAIHMLWFGVEPFFVLPLLTIPSIAAIGLYTLIGVVTGLHSAILVFGVQQIRSFANGWVWPVVSAAAVGFAGYHAPEILGNGIEYTAMMLQGKVTLSLLISLSMIKFLLIIFVLGTRTFGGMILPLLSIGSALGILSALLLQMAFPGTPLNPSLAALVGMAALFAGVTRGWITAIVFALECTWQGEGIFPLLFACTISWIISGWMMKKEAPVLQAPPLH</sequence>
<feature type="transmembrane region" description="Helical" evidence="10">
    <location>
        <begin position="112"/>
        <end position="134"/>
    </location>
</feature>
<evidence type="ECO:0000256" key="5">
    <source>
        <dbReference type="ARBA" id="ARBA00023065"/>
    </source>
</evidence>
<reference evidence="11 12" key="1">
    <citation type="submission" date="2016-11" db="EMBL/GenBank/DDBJ databases">
        <authorList>
            <person name="Jaros S."/>
            <person name="Januszkiewicz K."/>
            <person name="Wedrychowicz H."/>
        </authorList>
    </citation>
    <scope>NUCLEOTIDE SEQUENCE [LARGE SCALE GENOMIC DNA]</scope>
    <source>
        <strain evidence="11 12">DSM 24787</strain>
    </source>
</reference>
<dbReference type="STRING" id="536979.SAMN04488055_4508"/>
<evidence type="ECO:0000256" key="4">
    <source>
        <dbReference type="ARBA" id="ARBA00022989"/>
    </source>
</evidence>